<evidence type="ECO:0008006" key="10">
    <source>
        <dbReference type="Google" id="ProtNLM"/>
    </source>
</evidence>
<dbReference type="GO" id="GO:0007186">
    <property type="term" value="P:G protein-coupled receptor signaling pathway"/>
    <property type="evidence" value="ECO:0007669"/>
    <property type="project" value="InterPro"/>
</dbReference>
<keyword evidence="3" id="KW-1133">Transmembrane helix</keyword>
<evidence type="ECO:0000256" key="1">
    <source>
        <dbReference type="ARBA" id="ARBA00004141"/>
    </source>
</evidence>
<dbReference type="Pfam" id="PF10192">
    <property type="entry name" value="GPR180-TMEM145_TM"/>
    <property type="match status" value="1"/>
</dbReference>
<evidence type="ECO:0000256" key="2">
    <source>
        <dbReference type="ARBA" id="ARBA00022692"/>
    </source>
</evidence>
<dbReference type="EnsemblMetazoa" id="RPRC008977-RA">
    <property type="protein sequence ID" value="RPRC008977-PA"/>
    <property type="gene ID" value="RPRC008977"/>
</dbReference>
<dbReference type="InterPro" id="IPR053880">
    <property type="entry name" value="GPR180-like_N"/>
</dbReference>
<dbReference type="PANTHER" id="PTHR23252">
    <property type="entry name" value="INTIMAL THICKNESS RECEPTOR-RELATED"/>
    <property type="match status" value="1"/>
</dbReference>
<dbReference type="GO" id="GO:0016020">
    <property type="term" value="C:membrane"/>
    <property type="evidence" value="ECO:0007669"/>
    <property type="project" value="UniProtKB-SubCell"/>
</dbReference>
<comment type="subcellular location">
    <subcellularLocation>
        <location evidence="1">Membrane</location>
        <topology evidence="1">Multi-pass membrane protein</topology>
    </subcellularLocation>
</comment>
<name>T1HY57_RHOPR</name>
<evidence type="ECO:0000259" key="6">
    <source>
        <dbReference type="Pfam" id="PF10192"/>
    </source>
</evidence>
<dbReference type="InParanoid" id="T1HY57"/>
<dbReference type="eggNOG" id="KOG4290">
    <property type="taxonomic scope" value="Eukaryota"/>
</dbReference>
<dbReference type="Pfam" id="PF21892">
    <property type="entry name" value="TMEM145_N"/>
    <property type="match status" value="1"/>
</dbReference>
<evidence type="ECO:0000256" key="3">
    <source>
        <dbReference type="ARBA" id="ARBA00022989"/>
    </source>
</evidence>
<evidence type="ECO:0000313" key="9">
    <source>
        <dbReference type="Proteomes" id="UP000015103"/>
    </source>
</evidence>
<dbReference type="PANTHER" id="PTHR23252:SF24">
    <property type="entry name" value="TRANSMEMBRANE PROTEIN 145"/>
    <property type="match status" value="1"/>
</dbReference>
<reference evidence="8" key="1">
    <citation type="submission" date="2015-05" db="UniProtKB">
        <authorList>
            <consortium name="EnsemblMetazoa"/>
        </authorList>
    </citation>
    <scope>IDENTIFICATION</scope>
</reference>
<sequence length="391" mass="45219">MQETLSKYEEGVVITNEKWVFIARFCFLSEEGQFEYYIEYDKSFAPQNLLLYYDSEQQWPAVYKSNKSCQQKEAVLNRKLNQIIPLVENEYGSGCTENEENKTVTLRCHQARRFHSSRERWWFLAISNCNSTKGLNIRYRFLMTNGPPGDYWHEHFSADEFYILPVLMAYCIVYILLVLAVIMCSTCTLLIEGNDTEDILVFPFVDSENLNFFDPGEVLYLYESPAGYGLIGLRIIAWWMFIYSTVFTLKHYPEKNSFYYPFNLIGTMWFVSGPAFILAANTLIDKWVRESVVCAVHHFIALAGHILFLILTVPNRANKNFPYHVRTTQIGIMELTNGMTGNNTLDQFGHHPYAPGGPMVSQWPHHVPVELFTIASTVRTVSITPTLSRLM</sequence>
<evidence type="ECO:0000313" key="8">
    <source>
        <dbReference type="EnsemblMetazoa" id="RPRC008977-PA"/>
    </source>
</evidence>
<dbReference type="Proteomes" id="UP000015103">
    <property type="component" value="Unassembled WGS sequence"/>
</dbReference>
<keyword evidence="4" id="KW-0472">Membrane</keyword>
<keyword evidence="5" id="KW-0325">Glycoprotein</keyword>
<evidence type="ECO:0000256" key="4">
    <source>
        <dbReference type="ARBA" id="ARBA00023136"/>
    </source>
</evidence>
<dbReference type="AlphaFoldDB" id="T1HY57"/>
<dbReference type="OMA" id="YTWSGCA"/>
<dbReference type="InterPro" id="IPR019336">
    <property type="entry name" value="GPR180/TMEM145_TM"/>
</dbReference>
<keyword evidence="9" id="KW-1185">Reference proteome</keyword>
<dbReference type="InterPro" id="IPR047831">
    <property type="entry name" value="GPR180/TMEM145"/>
</dbReference>
<evidence type="ECO:0000256" key="5">
    <source>
        <dbReference type="ARBA" id="ARBA00023180"/>
    </source>
</evidence>
<organism evidence="8 9">
    <name type="scientific">Rhodnius prolixus</name>
    <name type="common">Triatomid bug</name>
    <dbReference type="NCBI Taxonomy" id="13249"/>
    <lineage>
        <taxon>Eukaryota</taxon>
        <taxon>Metazoa</taxon>
        <taxon>Ecdysozoa</taxon>
        <taxon>Arthropoda</taxon>
        <taxon>Hexapoda</taxon>
        <taxon>Insecta</taxon>
        <taxon>Pterygota</taxon>
        <taxon>Neoptera</taxon>
        <taxon>Paraneoptera</taxon>
        <taxon>Hemiptera</taxon>
        <taxon>Heteroptera</taxon>
        <taxon>Panheteroptera</taxon>
        <taxon>Cimicomorpha</taxon>
        <taxon>Reduviidae</taxon>
        <taxon>Triatominae</taxon>
        <taxon>Rhodnius</taxon>
    </lineage>
</organism>
<accession>T1HY57</accession>
<dbReference type="EMBL" id="ACPB03010715">
    <property type="status" value="NOT_ANNOTATED_CDS"/>
    <property type="molecule type" value="Genomic_DNA"/>
</dbReference>
<keyword evidence="2" id="KW-0812">Transmembrane</keyword>
<proteinExistence type="predicted"/>
<feature type="domain" description="GPR180-like N-terminal" evidence="7">
    <location>
        <begin position="10"/>
        <end position="139"/>
    </location>
</feature>
<protein>
    <recommendedName>
        <fullName evidence="10">Intimal thickness related receptor IRP domain-containing protein</fullName>
    </recommendedName>
</protein>
<dbReference type="STRING" id="13249.T1HY57"/>
<dbReference type="GO" id="GO:0019236">
    <property type="term" value="P:response to pheromone"/>
    <property type="evidence" value="ECO:0007669"/>
    <property type="project" value="InterPro"/>
</dbReference>
<dbReference type="HOGENOM" id="CLU_021549_3_0_1"/>
<feature type="domain" description="GPR180/TMEM145 transmembrane" evidence="6">
    <location>
        <begin position="211"/>
        <end position="308"/>
    </location>
</feature>
<dbReference type="VEuPathDB" id="VectorBase:RPRC008977"/>
<evidence type="ECO:0000259" key="7">
    <source>
        <dbReference type="Pfam" id="PF21892"/>
    </source>
</evidence>